<gene>
    <name evidence="6" type="ORF">GGQ22_16035</name>
</gene>
<evidence type="ECO:0000256" key="4">
    <source>
        <dbReference type="ARBA" id="ARBA00022989"/>
    </source>
</evidence>
<protein>
    <submittedName>
        <fullName evidence="6">UDP-N-acetylglucosamine--LPS N-acetylglucosamine transferase</fullName>
    </submittedName>
</protein>
<dbReference type="AlphaFoldDB" id="A0A6I3JEF1"/>
<reference evidence="6 7" key="1">
    <citation type="submission" date="2019-10" db="EMBL/GenBank/DDBJ databases">
        <title>Nocardioides novel species isolated from the excrement of Marmot.</title>
        <authorList>
            <person name="Zhang G."/>
        </authorList>
    </citation>
    <scope>NUCLEOTIDE SEQUENCE [LARGE SCALE GENOMIC DNA]</scope>
    <source>
        <strain evidence="7">zg-579</strain>
    </source>
</reference>
<comment type="caution">
    <text evidence="6">The sequence shown here is derived from an EMBL/GenBank/DDBJ whole genome shotgun (WGS) entry which is preliminary data.</text>
</comment>
<dbReference type="Pfam" id="PF08660">
    <property type="entry name" value="Alg14"/>
    <property type="match status" value="1"/>
</dbReference>
<comment type="subcellular location">
    <subcellularLocation>
        <location evidence="1">Endoplasmic reticulum membrane</location>
        <topology evidence="1">Single-pass membrane protein</topology>
    </subcellularLocation>
</comment>
<dbReference type="RefSeq" id="WP_154616442.1">
    <property type="nucleotide sequence ID" value="NZ_CP053660.1"/>
</dbReference>
<dbReference type="SUPFAM" id="SSF53756">
    <property type="entry name" value="UDP-Glycosyltransferase/glycogen phosphorylase"/>
    <property type="match status" value="1"/>
</dbReference>
<keyword evidence="4" id="KW-1133">Transmembrane helix</keyword>
<dbReference type="PANTHER" id="PTHR12154">
    <property type="entry name" value="GLYCOSYL TRANSFERASE-RELATED"/>
    <property type="match status" value="1"/>
</dbReference>
<evidence type="ECO:0000256" key="2">
    <source>
        <dbReference type="ARBA" id="ARBA00022692"/>
    </source>
</evidence>
<keyword evidence="2" id="KW-0812">Transmembrane</keyword>
<dbReference type="Proteomes" id="UP000433406">
    <property type="component" value="Unassembled WGS sequence"/>
</dbReference>
<dbReference type="Gene3D" id="3.40.50.2000">
    <property type="entry name" value="Glycogen Phosphorylase B"/>
    <property type="match status" value="1"/>
</dbReference>
<keyword evidence="3" id="KW-0256">Endoplasmic reticulum</keyword>
<sequence>MKVLLVSSSGGHLAQLMCLRPWWGEHERHWVTFDTPDAVSKLAGEEVTWAHHPTTRNVGNLLRNTALARRVLAEVRPDVVVSTGAAVAVPFFWMHRLYGVASVYLEVFDRIETPTLTGRLCRPVTDLFLVQWPEQQQMYRSSVLLGSVW</sequence>
<organism evidence="6 7">
    <name type="scientific">Nocardioides marmotae</name>
    <dbReference type="NCBI Taxonomy" id="2663857"/>
    <lineage>
        <taxon>Bacteria</taxon>
        <taxon>Bacillati</taxon>
        <taxon>Actinomycetota</taxon>
        <taxon>Actinomycetes</taxon>
        <taxon>Propionibacteriales</taxon>
        <taxon>Nocardioidaceae</taxon>
        <taxon>Nocardioides</taxon>
    </lineage>
</organism>
<proteinExistence type="predicted"/>
<dbReference type="InterPro" id="IPR013969">
    <property type="entry name" value="Oligosacch_biosynth_Alg14"/>
</dbReference>
<dbReference type="GO" id="GO:0004577">
    <property type="term" value="F:N-acetylglucosaminyldiphosphodolichol N-acetylglucosaminyltransferase activity"/>
    <property type="evidence" value="ECO:0007669"/>
    <property type="project" value="TreeGrafter"/>
</dbReference>
<evidence type="ECO:0000313" key="7">
    <source>
        <dbReference type="Proteomes" id="UP000433406"/>
    </source>
</evidence>
<name>A0A6I3JEF1_9ACTN</name>
<keyword evidence="6" id="KW-0808">Transferase</keyword>
<dbReference type="GO" id="GO:0006488">
    <property type="term" value="P:dolichol-linked oligosaccharide biosynthetic process"/>
    <property type="evidence" value="ECO:0007669"/>
    <property type="project" value="InterPro"/>
</dbReference>
<keyword evidence="5" id="KW-0472">Membrane</keyword>
<dbReference type="PANTHER" id="PTHR12154:SF4">
    <property type="entry name" value="UDP-N-ACETYLGLUCOSAMINE TRANSFERASE SUBUNIT ALG14 HOMOLOG"/>
    <property type="match status" value="1"/>
</dbReference>
<evidence type="ECO:0000313" key="6">
    <source>
        <dbReference type="EMBL" id="MTB96586.1"/>
    </source>
</evidence>
<evidence type="ECO:0000256" key="5">
    <source>
        <dbReference type="ARBA" id="ARBA00023136"/>
    </source>
</evidence>
<keyword evidence="7" id="KW-1185">Reference proteome</keyword>
<dbReference type="EMBL" id="WLCI01000016">
    <property type="protein sequence ID" value="MTB96586.1"/>
    <property type="molecule type" value="Genomic_DNA"/>
</dbReference>
<accession>A0A6I3JEF1</accession>
<evidence type="ECO:0000256" key="1">
    <source>
        <dbReference type="ARBA" id="ARBA00004389"/>
    </source>
</evidence>
<evidence type="ECO:0000256" key="3">
    <source>
        <dbReference type="ARBA" id="ARBA00022824"/>
    </source>
</evidence>